<dbReference type="PANTHER" id="PTHR43048:SF6">
    <property type="entry name" value="BLR8189 PROTEIN"/>
    <property type="match status" value="1"/>
</dbReference>
<dbReference type="GO" id="GO:0046872">
    <property type="term" value="F:metal ion binding"/>
    <property type="evidence" value="ECO:0007669"/>
    <property type="project" value="UniProtKB-KW"/>
</dbReference>
<reference evidence="3 4" key="1">
    <citation type="journal article" date="2010" name="Stand. Genomic Sci.">
        <title>Complete genome sequence of Haliangium ochraceum type strain (SMP-2).</title>
        <authorList>
            <consortium name="US DOE Joint Genome Institute (JGI-PGF)"/>
            <person name="Ivanova N."/>
            <person name="Daum C."/>
            <person name="Lang E."/>
            <person name="Abt B."/>
            <person name="Kopitz M."/>
            <person name="Saunders E."/>
            <person name="Lapidus A."/>
            <person name="Lucas S."/>
            <person name="Glavina Del Rio T."/>
            <person name="Nolan M."/>
            <person name="Tice H."/>
            <person name="Copeland A."/>
            <person name="Cheng J.F."/>
            <person name="Chen F."/>
            <person name="Bruce D."/>
            <person name="Goodwin L."/>
            <person name="Pitluck S."/>
            <person name="Mavromatis K."/>
            <person name="Pati A."/>
            <person name="Mikhailova N."/>
            <person name="Chen A."/>
            <person name="Palaniappan K."/>
            <person name="Land M."/>
            <person name="Hauser L."/>
            <person name="Chang Y.J."/>
            <person name="Jeffries C.D."/>
            <person name="Detter J.C."/>
            <person name="Brettin T."/>
            <person name="Rohde M."/>
            <person name="Goker M."/>
            <person name="Bristow J."/>
            <person name="Markowitz V."/>
            <person name="Eisen J.A."/>
            <person name="Hugenholtz P."/>
            <person name="Kyrpides N.C."/>
            <person name="Klenk H.P."/>
        </authorList>
    </citation>
    <scope>NUCLEOTIDE SEQUENCE [LARGE SCALE GENOMIC DNA]</scope>
    <source>
        <strain evidence="4">DSM 14365 / CIP 107738 / JCM 11303 / AJ 13395 / SMP-2</strain>
    </source>
</reference>
<dbReference type="InterPro" id="IPR051785">
    <property type="entry name" value="MMCE/EMCE_epimerase"/>
</dbReference>
<protein>
    <submittedName>
        <fullName evidence="3">Glyoxalase/bleomycin resistance protein/dioxygenase</fullName>
    </submittedName>
</protein>
<keyword evidence="4" id="KW-1185">Reference proteome</keyword>
<evidence type="ECO:0000259" key="2">
    <source>
        <dbReference type="PROSITE" id="PS51819"/>
    </source>
</evidence>
<dbReference type="InterPro" id="IPR037523">
    <property type="entry name" value="VOC_core"/>
</dbReference>
<dbReference type="InterPro" id="IPR029068">
    <property type="entry name" value="Glyas_Bleomycin-R_OHBP_Dase"/>
</dbReference>
<gene>
    <name evidence="3" type="ordered locus">Hoch_1345</name>
</gene>
<feature type="domain" description="VOC" evidence="2">
    <location>
        <begin position="19"/>
        <end position="142"/>
    </location>
</feature>
<name>D0LTK6_HALO1</name>
<dbReference type="KEGG" id="hoh:Hoch_1345"/>
<dbReference type="STRING" id="502025.Hoch_1345"/>
<dbReference type="PANTHER" id="PTHR43048">
    <property type="entry name" value="METHYLMALONYL-COA EPIMERASE"/>
    <property type="match status" value="1"/>
</dbReference>
<dbReference type="GO" id="GO:0004493">
    <property type="term" value="F:methylmalonyl-CoA epimerase activity"/>
    <property type="evidence" value="ECO:0007669"/>
    <property type="project" value="TreeGrafter"/>
</dbReference>
<evidence type="ECO:0000313" key="4">
    <source>
        <dbReference type="Proteomes" id="UP000001880"/>
    </source>
</evidence>
<keyword evidence="1" id="KW-0479">Metal-binding</keyword>
<evidence type="ECO:0000313" key="3">
    <source>
        <dbReference type="EMBL" id="ACY13901.1"/>
    </source>
</evidence>
<proteinExistence type="predicted"/>
<accession>D0LTK6</accession>
<dbReference type="Proteomes" id="UP000001880">
    <property type="component" value="Chromosome"/>
</dbReference>
<dbReference type="SUPFAM" id="SSF54593">
    <property type="entry name" value="Glyoxalase/Bleomycin resistance protein/Dihydroxybiphenyl dioxygenase"/>
    <property type="match status" value="1"/>
</dbReference>
<dbReference type="EMBL" id="CP001804">
    <property type="protein sequence ID" value="ACY13901.1"/>
    <property type="molecule type" value="Genomic_DNA"/>
</dbReference>
<dbReference type="eggNOG" id="COG0346">
    <property type="taxonomic scope" value="Bacteria"/>
</dbReference>
<dbReference type="HOGENOM" id="CLU_140939_0_0_7"/>
<dbReference type="AlphaFoldDB" id="D0LTK6"/>
<keyword evidence="3" id="KW-0560">Oxidoreductase</keyword>
<dbReference type="InterPro" id="IPR004360">
    <property type="entry name" value="Glyas_Fos-R_dOase_dom"/>
</dbReference>
<dbReference type="GO" id="GO:0051213">
    <property type="term" value="F:dioxygenase activity"/>
    <property type="evidence" value="ECO:0007669"/>
    <property type="project" value="UniProtKB-KW"/>
</dbReference>
<dbReference type="GO" id="GO:0046491">
    <property type="term" value="P:L-methylmalonyl-CoA metabolic process"/>
    <property type="evidence" value="ECO:0007669"/>
    <property type="project" value="TreeGrafter"/>
</dbReference>
<dbReference type="Pfam" id="PF00903">
    <property type="entry name" value="Glyoxalase"/>
    <property type="match status" value="1"/>
</dbReference>
<dbReference type="PROSITE" id="PS51819">
    <property type="entry name" value="VOC"/>
    <property type="match status" value="1"/>
</dbReference>
<dbReference type="Gene3D" id="3.10.180.10">
    <property type="entry name" value="2,3-Dihydroxybiphenyl 1,2-Dioxygenase, domain 1"/>
    <property type="match status" value="1"/>
</dbReference>
<organism evidence="3 4">
    <name type="scientific">Haliangium ochraceum (strain DSM 14365 / JCM 11303 / SMP-2)</name>
    <dbReference type="NCBI Taxonomy" id="502025"/>
    <lineage>
        <taxon>Bacteria</taxon>
        <taxon>Pseudomonadati</taxon>
        <taxon>Myxococcota</taxon>
        <taxon>Polyangia</taxon>
        <taxon>Haliangiales</taxon>
        <taxon>Kofleriaceae</taxon>
        <taxon>Haliangium</taxon>
    </lineage>
</organism>
<sequence length="144" mass="15431">MAHDAFMSTQKPGSRFTQGVHHVGLTVDSLDAAVSFFTETLGFERVGGRPEYPSVFVSDGAVMLTLWQAQAPSVAFDRKHCVGLHHVALRVADHDALAAVHDRLRACEGVSVEFAPEALGQGPAQHMMCMVPGGVRVEFFSPGA</sequence>
<evidence type="ECO:0000256" key="1">
    <source>
        <dbReference type="ARBA" id="ARBA00022723"/>
    </source>
</evidence>
<keyword evidence="3" id="KW-0223">Dioxygenase</keyword>